<dbReference type="EMBL" id="JACHVT010000005">
    <property type="protein sequence ID" value="MBB2987210.1"/>
    <property type="molecule type" value="Genomic_DNA"/>
</dbReference>
<gene>
    <name evidence="1" type="ORF">FHW14_002393</name>
</gene>
<dbReference type="Proteomes" id="UP000590811">
    <property type="component" value="Unassembled WGS sequence"/>
</dbReference>
<organism evidence="1 2">
    <name type="scientific">Terracoccus luteus</name>
    <dbReference type="NCBI Taxonomy" id="53356"/>
    <lineage>
        <taxon>Bacteria</taxon>
        <taxon>Bacillati</taxon>
        <taxon>Actinomycetota</taxon>
        <taxon>Actinomycetes</taxon>
        <taxon>Micrococcales</taxon>
        <taxon>Intrasporangiaceae</taxon>
        <taxon>Terracoccus</taxon>
    </lineage>
</organism>
<comment type="caution">
    <text evidence="1">The sequence shown here is derived from an EMBL/GenBank/DDBJ whole genome shotgun (WGS) entry which is preliminary data.</text>
</comment>
<reference evidence="1 2" key="1">
    <citation type="submission" date="2020-08" db="EMBL/GenBank/DDBJ databases">
        <title>Genomic Encyclopedia of Type Strains, Phase IV (KMG-V): Genome sequencing to study the core and pangenomes of soil and plant-associated prokaryotes.</title>
        <authorList>
            <person name="Whitman W."/>
        </authorList>
    </citation>
    <scope>NUCLEOTIDE SEQUENCE [LARGE SCALE GENOMIC DNA]</scope>
    <source>
        <strain evidence="1 2">B3ACCR2</strain>
    </source>
</reference>
<sequence>MLETFGVESRFQLGVMATRAWCVGADADAVDLG</sequence>
<dbReference type="AlphaFoldDB" id="A0A839PSP8"/>
<protein>
    <submittedName>
        <fullName evidence="1">Uncharacterized protein</fullName>
    </submittedName>
</protein>
<accession>A0A839PSP8</accession>
<proteinExistence type="predicted"/>
<evidence type="ECO:0000313" key="2">
    <source>
        <dbReference type="Proteomes" id="UP000590811"/>
    </source>
</evidence>
<name>A0A839PSP8_9MICO</name>
<evidence type="ECO:0000313" key="1">
    <source>
        <dbReference type="EMBL" id="MBB2987210.1"/>
    </source>
</evidence>